<organism evidence="1 2">
    <name type="scientific">Ensete ventricosum</name>
    <name type="common">Abyssinian banana</name>
    <name type="synonym">Musa ensete</name>
    <dbReference type="NCBI Taxonomy" id="4639"/>
    <lineage>
        <taxon>Eukaryota</taxon>
        <taxon>Viridiplantae</taxon>
        <taxon>Streptophyta</taxon>
        <taxon>Embryophyta</taxon>
        <taxon>Tracheophyta</taxon>
        <taxon>Spermatophyta</taxon>
        <taxon>Magnoliopsida</taxon>
        <taxon>Liliopsida</taxon>
        <taxon>Zingiberales</taxon>
        <taxon>Musaceae</taxon>
        <taxon>Ensete</taxon>
    </lineage>
</organism>
<sequence length="158" mass="17903">MQGSPYRSILAYRDLAGMICRYSSVCLGCTKRVCNGFRLLQGSVTVAFDRYKVCSSYCSDFDHYRVCSSYRSVQGGPHTGKPSERYVPAVQDGTPEWMAPELIRNEPFTEKFANEGTRLEIPEGPLRKLISDCWAVPHERPSCQEILTRLLDCEYTVS</sequence>
<gene>
    <name evidence="1" type="ORF">B296_00033798</name>
</gene>
<evidence type="ECO:0000313" key="1">
    <source>
        <dbReference type="EMBL" id="RRT51456.1"/>
    </source>
</evidence>
<evidence type="ECO:0000313" key="2">
    <source>
        <dbReference type="Proteomes" id="UP000287651"/>
    </source>
</evidence>
<dbReference type="Proteomes" id="UP000287651">
    <property type="component" value="Unassembled WGS sequence"/>
</dbReference>
<dbReference type="AlphaFoldDB" id="A0A426YIE4"/>
<name>A0A426YIE4_ENSVE</name>
<dbReference type="EMBL" id="AMZH03012213">
    <property type="protein sequence ID" value="RRT51456.1"/>
    <property type="molecule type" value="Genomic_DNA"/>
</dbReference>
<dbReference type="SUPFAM" id="SSF56112">
    <property type="entry name" value="Protein kinase-like (PK-like)"/>
    <property type="match status" value="1"/>
</dbReference>
<comment type="caution">
    <text evidence="1">The sequence shown here is derived from an EMBL/GenBank/DDBJ whole genome shotgun (WGS) entry which is preliminary data.</text>
</comment>
<protein>
    <submittedName>
        <fullName evidence="1">Uncharacterized protein</fullName>
    </submittedName>
</protein>
<reference evidence="1 2" key="1">
    <citation type="journal article" date="2014" name="Agronomy (Basel)">
        <title>A Draft Genome Sequence for Ensete ventricosum, the Drought-Tolerant Tree Against Hunger.</title>
        <authorList>
            <person name="Harrison J."/>
            <person name="Moore K.A."/>
            <person name="Paszkiewicz K."/>
            <person name="Jones T."/>
            <person name="Grant M."/>
            <person name="Ambacheew D."/>
            <person name="Muzemil S."/>
            <person name="Studholme D.J."/>
        </authorList>
    </citation>
    <scope>NUCLEOTIDE SEQUENCE [LARGE SCALE GENOMIC DNA]</scope>
</reference>
<dbReference type="InterPro" id="IPR011009">
    <property type="entry name" value="Kinase-like_dom_sf"/>
</dbReference>
<proteinExistence type="predicted"/>
<accession>A0A426YIE4</accession>